<evidence type="ECO:0000313" key="2">
    <source>
        <dbReference type="Proteomes" id="UP001196413"/>
    </source>
</evidence>
<dbReference type="Proteomes" id="UP001196413">
    <property type="component" value="Unassembled WGS sequence"/>
</dbReference>
<name>A0AAD5MHS7_PARTN</name>
<keyword evidence="2" id="KW-1185">Reference proteome</keyword>
<organism evidence="1 2">
    <name type="scientific">Parelaphostrongylus tenuis</name>
    <name type="common">Meningeal worm</name>
    <dbReference type="NCBI Taxonomy" id="148309"/>
    <lineage>
        <taxon>Eukaryota</taxon>
        <taxon>Metazoa</taxon>
        <taxon>Ecdysozoa</taxon>
        <taxon>Nematoda</taxon>
        <taxon>Chromadorea</taxon>
        <taxon>Rhabditida</taxon>
        <taxon>Rhabditina</taxon>
        <taxon>Rhabditomorpha</taxon>
        <taxon>Strongyloidea</taxon>
        <taxon>Metastrongylidae</taxon>
        <taxon>Parelaphostrongylus</taxon>
    </lineage>
</organism>
<proteinExistence type="predicted"/>
<accession>A0AAD5MHS7</accession>
<reference evidence="1" key="1">
    <citation type="submission" date="2021-06" db="EMBL/GenBank/DDBJ databases">
        <title>Parelaphostrongylus tenuis whole genome reference sequence.</title>
        <authorList>
            <person name="Garwood T.J."/>
            <person name="Larsen P.A."/>
            <person name="Fountain-Jones N.M."/>
            <person name="Garbe J.R."/>
            <person name="Macchietto M.G."/>
            <person name="Kania S.A."/>
            <person name="Gerhold R.W."/>
            <person name="Richards J.E."/>
            <person name="Wolf T.M."/>
        </authorList>
    </citation>
    <scope>NUCLEOTIDE SEQUENCE</scope>
    <source>
        <strain evidence="1">MNPRO001-30</strain>
        <tissue evidence="1">Meninges</tissue>
    </source>
</reference>
<dbReference type="AlphaFoldDB" id="A0AAD5MHS7"/>
<dbReference type="EMBL" id="JAHQIW010003470">
    <property type="protein sequence ID" value="KAJ1358785.1"/>
    <property type="molecule type" value="Genomic_DNA"/>
</dbReference>
<evidence type="ECO:0000313" key="1">
    <source>
        <dbReference type="EMBL" id="KAJ1358785.1"/>
    </source>
</evidence>
<protein>
    <submittedName>
        <fullName evidence="1">Uncharacterized protein</fullName>
    </submittedName>
</protein>
<sequence>MSAAVRINDVFTDRRMEKNDLEWCNARNKWQGCSERIDPFVMSSLSVVFVSESGQLCEE</sequence>
<comment type="caution">
    <text evidence="1">The sequence shown here is derived from an EMBL/GenBank/DDBJ whole genome shotgun (WGS) entry which is preliminary data.</text>
</comment>
<gene>
    <name evidence="1" type="ORF">KIN20_017304</name>
</gene>